<name>A0A5C6E9K8_9BACT</name>
<evidence type="ECO:0000256" key="1">
    <source>
        <dbReference type="ARBA" id="ARBA00007613"/>
    </source>
</evidence>
<dbReference type="EMBL" id="SJPW01000011">
    <property type="protein sequence ID" value="TWU44607.1"/>
    <property type="molecule type" value="Genomic_DNA"/>
</dbReference>
<evidence type="ECO:0000313" key="3">
    <source>
        <dbReference type="EMBL" id="TWU44607.1"/>
    </source>
</evidence>
<dbReference type="Pfam" id="PF02321">
    <property type="entry name" value="OEP"/>
    <property type="match status" value="2"/>
</dbReference>
<evidence type="ECO:0000313" key="4">
    <source>
        <dbReference type="Proteomes" id="UP000318288"/>
    </source>
</evidence>
<dbReference type="Gene3D" id="1.20.1600.10">
    <property type="entry name" value="Outer membrane efflux proteins (OEP)"/>
    <property type="match status" value="1"/>
</dbReference>
<comment type="similarity">
    <text evidence="1">Belongs to the outer membrane factor (OMF) (TC 1.B.17) family.</text>
</comment>
<evidence type="ECO:0000256" key="2">
    <source>
        <dbReference type="SAM" id="SignalP"/>
    </source>
</evidence>
<protein>
    <submittedName>
        <fullName evidence="3">Cobalt-zinc-cadmium resistance protein CzcC</fullName>
    </submittedName>
</protein>
<feature type="chain" id="PRO_5022759104" evidence="2">
    <location>
        <begin position="18"/>
        <end position="535"/>
    </location>
</feature>
<organism evidence="3 4">
    <name type="scientific">Rubripirellula tenax</name>
    <dbReference type="NCBI Taxonomy" id="2528015"/>
    <lineage>
        <taxon>Bacteria</taxon>
        <taxon>Pseudomonadati</taxon>
        <taxon>Planctomycetota</taxon>
        <taxon>Planctomycetia</taxon>
        <taxon>Pirellulales</taxon>
        <taxon>Pirellulaceae</taxon>
        <taxon>Rubripirellula</taxon>
    </lineage>
</organism>
<comment type="caution">
    <text evidence="3">The sequence shown here is derived from an EMBL/GenBank/DDBJ whole genome shotgun (WGS) entry which is preliminary data.</text>
</comment>
<accession>A0A5C6E9K8</accession>
<dbReference type="InterPro" id="IPR003423">
    <property type="entry name" value="OMP_efflux"/>
</dbReference>
<sequence precursor="true">MKKLTFPLTISCFLAIAGCAGVNGPSRQLARHTGSVAGSSSMLSANGSPDDAALAFVDTVAYFDDDTSADDGVADETDELAMDDGLANDSDGRKVADSNLRASNIEPFTIEPIAAFESNVAFDGNDYVMESAGYTLADIEALALGNNPALLSAQATTSKAAGLRHQVGTRPNPTLGYFGQQIADRNTDQHGVFVEQEFVRGNKLQLNRDVLGHTQRAQAAENETQRYRVLTDVRVRFFEAIAAQQQVDATLAFADVAQRGVQVAEDRQEAEEGTLIETLQARTLLSEVTLAAEQAEVAYQGAWQDLAAIAGMQDSAPARLVADMSTPIDTPDWNFAYTEILAQSPELTAAQAIVCEKQALHRRQQAQPISNVTAHLGAGYDDATDHGMINVQLSAPIAVWNKNSGNISAAYSDYVRATQEVQRIEQSIRSRLARAAQEFETAMKSVRKYEDEIIPQAKKSLELSEEAYRAGELDFLQVLIVRRSYYESSIRLIQSRGNLAQAASKVDGLLLTGGLDSPVDYTDGDGIRGASFGGQ</sequence>
<dbReference type="AlphaFoldDB" id="A0A5C6E9K8"/>
<dbReference type="GO" id="GO:0015562">
    <property type="term" value="F:efflux transmembrane transporter activity"/>
    <property type="evidence" value="ECO:0007669"/>
    <property type="project" value="InterPro"/>
</dbReference>
<gene>
    <name evidence="3" type="primary">czcC_4</name>
    <name evidence="3" type="ORF">Poly51_60380</name>
</gene>
<dbReference type="PROSITE" id="PS51257">
    <property type="entry name" value="PROKAR_LIPOPROTEIN"/>
    <property type="match status" value="1"/>
</dbReference>
<reference evidence="3 4" key="1">
    <citation type="submission" date="2019-02" db="EMBL/GenBank/DDBJ databases">
        <title>Deep-cultivation of Planctomycetes and their phenomic and genomic characterization uncovers novel biology.</title>
        <authorList>
            <person name="Wiegand S."/>
            <person name="Jogler M."/>
            <person name="Boedeker C."/>
            <person name="Pinto D."/>
            <person name="Vollmers J."/>
            <person name="Rivas-Marin E."/>
            <person name="Kohn T."/>
            <person name="Peeters S.H."/>
            <person name="Heuer A."/>
            <person name="Rast P."/>
            <person name="Oberbeckmann S."/>
            <person name="Bunk B."/>
            <person name="Jeske O."/>
            <person name="Meyerdierks A."/>
            <person name="Storesund J.E."/>
            <person name="Kallscheuer N."/>
            <person name="Luecker S."/>
            <person name="Lage O.M."/>
            <person name="Pohl T."/>
            <person name="Merkel B.J."/>
            <person name="Hornburger P."/>
            <person name="Mueller R.-W."/>
            <person name="Bruemmer F."/>
            <person name="Labrenz M."/>
            <person name="Spormann A.M."/>
            <person name="Op Den Camp H."/>
            <person name="Overmann J."/>
            <person name="Amann R."/>
            <person name="Jetten M.S.M."/>
            <person name="Mascher T."/>
            <person name="Medema M.H."/>
            <person name="Devos D.P."/>
            <person name="Kaster A.-K."/>
            <person name="Ovreas L."/>
            <person name="Rohde M."/>
            <person name="Galperin M.Y."/>
            <person name="Jogler C."/>
        </authorList>
    </citation>
    <scope>NUCLEOTIDE SEQUENCE [LARGE SCALE GENOMIC DNA]</scope>
    <source>
        <strain evidence="3 4">Poly51</strain>
    </source>
</reference>
<dbReference type="PANTHER" id="PTHR30203:SF24">
    <property type="entry name" value="BLR4935 PROTEIN"/>
    <property type="match status" value="1"/>
</dbReference>
<dbReference type="PANTHER" id="PTHR30203">
    <property type="entry name" value="OUTER MEMBRANE CATION EFFLUX PROTEIN"/>
    <property type="match status" value="1"/>
</dbReference>
<dbReference type="SUPFAM" id="SSF56954">
    <property type="entry name" value="Outer membrane efflux proteins (OEP)"/>
    <property type="match status" value="1"/>
</dbReference>
<dbReference type="Proteomes" id="UP000318288">
    <property type="component" value="Unassembled WGS sequence"/>
</dbReference>
<keyword evidence="4" id="KW-1185">Reference proteome</keyword>
<proteinExistence type="inferred from homology"/>
<dbReference type="InterPro" id="IPR010131">
    <property type="entry name" value="MdtP/NodT-like"/>
</dbReference>
<keyword evidence="2" id="KW-0732">Signal</keyword>
<feature type="signal peptide" evidence="2">
    <location>
        <begin position="1"/>
        <end position="17"/>
    </location>
</feature>
<dbReference type="OrthoDB" id="9791261at2"/>
<dbReference type="RefSeq" id="WP_146462415.1">
    <property type="nucleotide sequence ID" value="NZ_SJPW01000011.1"/>
</dbReference>